<sequence length="102" mass="11171">MSPRRVYAHRPHSAEKHPASSSGKGLSKVPEALEGFHLVISELPSSASSAEHSSFIVTDNEDWVPGRVVMATRLFKDRDMSSAMSVLNTREIVRMKPGTPVV</sequence>
<feature type="compositionally biased region" description="Basic residues" evidence="1">
    <location>
        <begin position="1"/>
        <end position="11"/>
    </location>
</feature>
<evidence type="ECO:0000313" key="2">
    <source>
        <dbReference type="EMBL" id="KAK0439987.1"/>
    </source>
</evidence>
<proteinExistence type="predicted"/>
<dbReference type="AlphaFoldDB" id="A0AA39JC24"/>
<dbReference type="Proteomes" id="UP001175211">
    <property type="component" value="Unassembled WGS sequence"/>
</dbReference>
<comment type="caution">
    <text evidence="2">The sequence shown here is derived from an EMBL/GenBank/DDBJ whole genome shotgun (WGS) entry which is preliminary data.</text>
</comment>
<accession>A0AA39JC24</accession>
<dbReference type="RefSeq" id="XP_060323436.1">
    <property type="nucleotide sequence ID" value="XM_060478485.1"/>
</dbReference>
<dbReference type="GeneID" id="85362033"/>
<evidence type="ECO:0000313" key="3">
    <source>
        <dbReference type="Proteomes" id="UP001175211"/>
    </source>
</evidence>
<protein>
    <submittedName>
        <fullName evidence="2">Uncharacterized protein</fullName>
    </submittedName>
</protein>
<feature type="region of interest" description="Disordered" evidence="1">
    <location>
        <begin position="1"/>
        <end position="27"/>
    </location>
</feature>
<dbReference type="EMBL" id="JAUEPS010000080">
    <property type="protein sequence ID" value="KAK0439987.1"/>
    <property type="molecule type" value="Genomic_DNA"/>
</dbReference>
<name>A0AA39JC24_ARMTA</name>
<gene>
    <name evidence="2" type="ORF">EV420DRAFT_1650662</name>
</gene>
<evidence type="ECO:0000256" key="1">
    <source>
        <dbReference type="SAM" id="MobiDB-lite"/>
    </source>
</evidence>
<keyword evidence="3" id="KW-1185">Reference proteome</keyword>
<reference evidence="2" key="1">
    <citation type="submission" date="2023-06" db="EMBL/GenBank/DDBJ databases">
        <authorList>
            <consortium name="Lawrence Berkeley National Laboratory"/>
            <person name="Ahrendt S."/>
            <person name="Sahu N."/>
            <person name="Indic B."/>
            <person name="Wong-Bajracharya J."/>
            <person name="Merenyi Z."/>
            <person name="Ke H.-M."/>
            <person name="Monk M."/>
            <person name="Kocsube S."/>
            <person name="Drula E."/>
            <person name="Lipzen A."/>
            <person name="Balint B."/>
            <person name="Henrissat B."/>
            <person name="Andreopoulos B."/>
            <person name="Martin F.M."/>
            <person name="Harder C.B."/>
            <person name="Rigling D."/>
            <person name="Ford K.L."/>
            <person name="Foster G.D."/>
            <person name="Pangilinan J."/>
            <person name="Papanicolaou A."/>
            <person name="Barry K."/>
            <person name="LaButti K."/>
            <person name="Viragh M."/>
            <person name="Koriabine M."/>
            <person name="Yan M."/>
            <person name="Riley R."/>
            <person name="Champramary S."/>
            <person name="Plett K.L."/>
            <person name="Tsai I.J."/>
            <person name="Slot J."/>
            <person name="Sipos G."/>
            <person name="Plett J."/>
            <person name="Nagy L.G."/>
            <person name="Grigoriev I.V."/>
        </authorList>
    </citation>
    <scope>NUCLEOTIDE SEQUENCE</scope>
    <source>
        <strain evidence="2">CCBAS 213</strain>
    </source>
</reference>
<organism evidence="2 3">
    <name type="scientific">Armillaria tabescens</name>
    <name type="common">Ringless honey mushroom</name>
    <name type="synonym">Agaricus tabescens</name>
    <dbReference type="NCBI Taxonomy" id="1929756"/>
    <lineage>
        <taxon>Eukaryota</taxon>
        <taxon>Fungi</taxon>
        <taxon>Dikarya</taxon>
        <taxon>Basidiomycota</taxon>
        <taxon>Agaricomycotina</taxon>
        <taxon>Agaricomycetes</taxon>
        <taxon>Agaricomycetidae</taxon>
        <taxon>Agaricales</taxon>
        <taxon>Marasmiineae</taxon>
        <taxon>Physalacriaceae</taxon>
        <taxon>Desarmillaria</taxon>
    </lineage>
</organism>